<reference evidence="1" key="1">
    <citation type="submission" date="2022-10" db="EMBL/GenBank/DDBJ databases">
        <title>Genome sequences of endogenous nimaviruses in decapod crustaceans.</title>
        <authorList>
            <person name="Kawato S."/>
            <person name="Nozaki R."/>
            <person name="Kondo H."/>
            <person name="Hirono I."/>
        </authorList>
    </citation>
    <scope>NUCLEOTIDE SEQUENCE</scope>
    <source>
        <strain evidence="1">Lva-Nima_1</strain>
    </source>
</reference>
<dbReference type="Gene3D" id="2.30.39.10">
    <property type="entry name" value="Alpha-1-antitrypsin, domain 1"/>
    <property type="match status" value="1"/>
</dbReference>
<dbReference type="EMBL" id="LC738872">
    <property type="protein sequence ID" value="BDT62154.1"/>
    <property type="molecule type" value="Genomic_DNA"/>
</dbReference>
<evidence type="ECO:0000313" key="1">
    <source>
        <dbReference type="EMBL" id="BDT62154.1"/>
    </source>
</evidence>
<dbReference type="InterPro" id="IPR042185">
    <property type="entry name" value="Serpin_sf_2"/>
</dbReference>
<dbReference type="InterPro" id="IPR036186">
    <property type="entry name" value="Serpin_sf"/>
</dbReference>
<protein>
    <submittedName>
        <fullName evidence="1">Bax inhibitor 1-like protein</fullName>
    </submittedName>
</protein>
<organism evidence="1">
    <name type="scientific">Litopenaeus vannamei majanivirus Nimav-1_LVa</name>
    <dbReference type="NCBI Taxonomy" id="2984273"/>
    <lineage>
        <taxon>Viruses</taxon>
        <taxon>Viruses incertae sedis</taxon>
        <taxon>Naldaviricetes</taxon>
        <taxon>Nimaviridae</taxon>
    </lineage>
</organism>
<proteinExistence type="predicted"/>
<sequence>MGYSSIETPNDLNFMSSLRFLEIAKSRKDDESFSIWTRRLVHPEEESFSIWTRRLVHPEEEELKIKGYNIIAQARGFLTRNESSDYQSTKTENPEIRYFTSAWDYDTSDDIVFKKNGSVSKIRAVKFTRSGGIYRSSEAYDKNCEIIQMKMYDGSLHWILMPKKSSGRKDLINLVNSINWLNLHCTFSEDKSSIVHIPKFVIEKSYIPNQNYKNSWPFIEINEGKSEITEDDSKEQDVIIIDKPFVFVNCDCDGSIQEMGMFLNVNGNIDNNDINKPFLLFITAIGFVTGYWIQKYLSEYKFLNYWCKLLFFNKS</sequence>
<dbReference type="SUPFAM" id="SSF56574">
    <property type="entry name" value="Serpins"/>
    <property type="match status" value="1"/>
</dbReference>
<accession>A0A9C7BVF7</accession>
<name>A0A9C7BVF7_9VIRU</name>